<dbReference type="Proteomes" id="UP000676565">
    <property type="component" value="Unassembled WGS sequence"/>
</dbReference>
<organism evidence="1 2">
    <name type="scientific">Gemmata palustris</name>
    <dbReference type="NCBI Taxonomy" id="2822762"/>
    <lineage>
        <taxon>Bacteria</taxon>
        <taxon>Pseudomonadati</taxon>
        <taxon>Planctomycetota</taxon>
        <taxon>Planctomycetia</taxon>
        <taxon>Gemmatales</taxon>
        <taxon>Gemmataceae</taxon>
        <taxon>Gemmata</taxon>
    </lineage>
</organism>
<keyword evidence="2" id="KW-1185">Reference proteome</keyword>
<proteinExistence type="predicted"/>
<comment type="caution">
    <text evidence="1">The sequence shown here is derived from an EMBL/GenBank/DDBJ whole genome shotgun (WGS) entry which is preliminary data.</text>
</comment>
<evidence type="ECO:0000313" key="1">
    <source>
        <dbReference type="EMBL" id="MBP3954958.1"/>
    </source>
</evidence>
<name>A0ABS5BQ21_9BACT</name>
<protein>
    <submittedName>
        <fullName evidence="1">Uncharacterized protein</fullName>
    </submittedName>
</protein>
<sequence>MTATQLRAALTDAGVSLFVEGVALEFEGDVPETLGPAMVLLQTGLRALITGRTWWGGRSDSPRIEELHPGHLIPDGVTLLCVEGDGSGGSSWDRIHPAARIDYPHLFVTSVVPKRAPMTMEVDAESETAA</sequence>
<gene>
    <name evidence="1" type="ORF">J8F10_06640</name>
</gene>
<evidence type="ECO:0000313" key="2">
    <source>
        <dbReference type="Proteomes" id="UP000676565"/>
    </source>
</evidence>
<dbReference type="RefSeq" id="WP_210653064.1">
    <property type="nucleotide sequence ID" value="NZ_JAGKQQ010000001.1"/>
</dbReference>
<reference evidence="1 2" key="1">
    <citation type="submission" date="2021-04" db="EMBL/GenBank/DDBJ databases">
        <authorList>
            <person name="Ivanova A."/>
        </authorList>
    </citation>
    <scope>NUCLEOTIDE SEQUENCE [LARGE SCALE GENOMIC DNA]</scope>
    <source>
        <strain evidence="1 2">G18</strain>
    </source>
</reference>
<dbReference type="EMBL" id="JAGKQQ010000001">
    <property type="protein sequence ID" value="MBP3954958.1"/>
    <property type="molecule type" value="Genomic_DNA"/>
</dbReference>
<accession>A0ABS5BQ21</accession>